<keyword evidence="3" id="KW-0949">S-adenosyl-L-methionine</keyword>
<comment type="cofactor">
    <cofactor evidence="1">
        <name>[4Fe-4S] cluster</name>
        <dbReference type="ChEBI" id="CHEBI:49883"/>
    </cofactor>
</comment>
<dbReference type="InterPro" id="IPR013785">
    <property type="entry name" value="Aldolase_TIM"/>
</dbReference>
<reference evidence="10" key="1">
    <citation type="submission" date="2017-09" db="EMBL/GenBank/DDBJ databases">
        <title>Depth-based differentiation of microbial function through sediment-hosted aquifers and enrichment of novel symbionts in the deep terrestrial subsurface.</title>
        <authorList>
            <person name="Probst A.J."/>
            <person name="Ladd B."/>
            <person name="Jarett J.K."/>
            <person name="Geller-Mcgrath D.E."/>
            <person name="Sieber C.M.K."/>
            <person name="Emerson J.B."/>
            <person name="Anantharaman K."/>
            <person name="Thomas B.C."/>
            <person name="Malmstrom R."/>
            <person name="Stieglmeier M."/>
            <person name="Klingl A."/>
            <person name="Woyke T."/>
            <person name="Ryan C.M."/>
            <person name="Banfield J.F."/>
        </authorList>
    </citation>
    <scope>NUCLEOTIDE SEQUENCE [LARGE SCALE GENOMIC DNA]</scope>
</reference>
<protein>
    <recommendedName>
        <fullName evidence="11">Radical SAM protein</fullName>
    </recommendedName>
</protein>
<dbReference type="SFLD" id="SFLDG01387">
    <property type="entry name" value="BtrN-like_SPASM_domain_contain"/>
    <property type="match status" value="1"/>
</dbReference>
<sequence>MQQIKREITCIVLETSTTCNARCKFCPTSKLKPEIMSQTLFYKIIDDLKNMNFTGKILPYDRNEPLTDPFIFERLGYIRRKLPKAKIFFSTNGFLLNKHKINSLLELQPIEIRISLHAFSREKCQEIMGIDNTRIFENIEHLYKQVRERKIENPTEKFYLVMVSPSKKEETLMKEYFQTSGYFKCFDLQIWPLVSRAGNVKYAQIGKKKIHHKKIIGCKQGGEENCINSWFLIHANGKVVLCPQDWFQEVVLGNMNSQTINEVWNEKRYLNTLNKVFGRIESEPNFICKRCDSAIPAPGIMDKFVNSYIIRKSKAIIPADIKRKIKHLIGLHQMTR</sequence>
<dbReference type="InterPro" id="IPR058240">
    <property type="entry name" value="rSAM_sf"/>
</dbReference>
<name>A0A2H9PCZ6_9BACT</name>
<dbReference type="SFLD" id="SFLDG01067">
    <property type="entry name" value="SPASM/twitch_domain_containing"/>
    <property type="match status" value="1"/>
</dbReference>
<dbReference type="SUPFAM" id="SSF102114">
    <property type="entry name" value="Radical SAM enzymes"/>
    <property type="match status" value="1"/>
</dbReference>
<accession>A0A2H9PCZ6</accession>
<dbReference type="InterPro" id="IPR050377">
    <property type="entry name" value="Radical_SAM_PqqE_MftC-like"/>
</dbReference>
<dbReference type="InterPro" id="IPR007197">
    <property type="entry name" value="rSAM"/>
</dbReference>
<dbReference type="Proteomes" id="UP000234145">
    <property type="component" value="Unassembled WGS sequence"/>
</dbReference>
<evidence type="ECO:0000256" key="6">
    <source>
        <dbReference type="ARBA" id="ARBA00023014"/>
    </source>
</evidence>
<dbReference type="GO" id="GO:0046872">
    <property type="term" value="F:metal ion binding"/>
    <property type="evidence" value="ECO:0007669"/>
    <property type="project" value="UniProtKB-KW"/>
</dbReference>
<dbReference type="GO" id="GO:0003824">
    <property type="term" value="F:catalytic activity"/>
    <property type="evidence" value="ECO:0007669"/>
    <property type="project" value="InterPro"/>
</dbReference>
<evidence type="ECO:0000259" key="8">
    <source>
        <dbReference type="Pfam" id="PF13186"/>
    </source>
</evidence>
<dbReference type="Gene3D" id="3.20.20.70">
    <property type="entry name" value="Aldolase class I"/>
    <property type="match status" value="1"/>
</dbReference>
<keyword evidence="6" id="KW-0411">Iron-sulfur</keyword>
<dbReference type="SFLD" id="SFLDS00029">
    <property type="entry name" value="Radical_SAM"/>
    <property type="match status" value="1"/>
</dbReference>
<keyword evidence="5" id="KW-0408">Iron</keyword>
<evidence type="ECO:0000259" key="7">
    <source>
        <dbReference type="Pfam" id="PF04055"/>
    </source>
</evidence>
<gene>
    <name evidence="9" type="ORF">COY51_00710</name>
</gene>
<dbReference type="Pfam" id="PF13186">
    <property type="entry name" value="SPASM"/>
    <property type="match status" value="1"/>
</dbReference>
<dbReference type="PANTHER" id="PTHR11228:SF7">
    <property type="entry name" value="PQQA PEPTIDE CYCLASE"/>
    <property type="match status" value="1"/>
</dbReference>
<dbReference type="GO" id="GO:0051536">
    <property type="term" value="F:iron-sulfur cluster binding"/>
    <property type="evidence" value="ECO:0007669"/>
    <property type="project" value="UniProtKB-KW"/>
</dbReference>
<evidence type="ECO:0000256" key="4">
    <source>
        <dbReference type="ARBA" id="ARBA00022723"/>
    </source>
</evidence>
<evidence type="ECO:0000256" key="2">
    <source>
        <dbReference type="ARBA" id="ARBA00022485"/>
    </source>
</evidence>
<proteinExistence type="predicted"/>
<keyword evidence="4" id="KW-0479">Metal-binding</keyword>
<evidence type="ECO:0000256" key="3">
    <source>
        <dbReference type="ARBA" id="ARBA00022691"/>
    </source>
</evidence>
<evidence type="ECO:0000256" key="5">
    <source>
        <dbReference type="ARBA" id="ARBA00023004"/>
    </source>
</evidence>
<dbReference type="Pfam" id="PF04055">
    <property type="entry name" value="Radical_SAM"/>
    <property type="match status" value="1"/>
</dbReference>
<dbReference type="AlphaFoldDB" id="A0A2H9PCZ6"/>
<evidence type="ECO:0000313" key="10">
    <source>
        <dbReference type="Proteomes" id="UP000234145"/>
    </source>
</evidence>
<dbReference type="PANTHER" id="PTHR11228">
    <property type="entry name" value="RADICAL SAM DOMAIN PROTEIN"/>
    <property type="match status" value="1"/>
</dbReference>
<dbReference type="CDD" id="cd21109">
    <property type="entry name" value="SPASM"/>
    <property type="match status" value="1"/>
</dbReference>
<evidence type="ECO:0000256" key="1">
    <source>
        <dbReference type="ARBA" id="ARBA00001966"/>
    </source>
</evidence>
<dbReference type="InterPro" id="IPR023885">
    <property type="entry name" value="4Fe4S-binding_SPASM_dom"/>
</dbReference>
<dbReference type="InterPro" id="IPR034391">
    <property type="entry name" value="AdoMet-like_SPASM_containing"/>
</dbReference>
<dbReference type="CDD" id="cd01335">
    <property type="entry name" value="Radical_SAM"/>
    <property type="match status" value="1"/>
</dbReference>
<evidence type="ECO:0008006" key="11">
    <source>
        <dbReference type="Google" id="ProtNLM"/>
    </source>
</evidence>
<comment type="caution">
    <text evidence="9">The sequence shown here is derived from an EMBL/GenBank/DDBJ whole genome shotgun (WGS) entry which is preliminary data.</text>
</comment>
<dbReference type="EMBL" id="PFMS01000016">
    <property type="protein sequence ID" value="PIZ17257.1"/>
    <property type="molecule type" value="Genomic_DNA"/>
</dbReference>
<organism evidence="9 10">
    <name type="scientific">Candidatus Desantisbacteria bacterium CG_4_10_14_0_8_um_filter_39_17</name>
    <dbReference type="NCBI Taxonomy" id="1974542"/>
    <lineage>
        <taxon>Bacteria</taxon>
        <taxon>Candidatus Desantisiibacteriota</taxon>
    </lineage>
</organism>
<keyword evidence="2" id="KW-0004">4Fe-4S</keyword>
<feature type="domain" description="Radical SAM core" evidence="7">
    <location>
        <begin position="14"/>
        <end position="153"/>
    </location>
</feature>
<evidence type="ECO:0000313" key="9">
    <source>
        <dbReference type="EMBL" id="PIZ17257.1"/>
    </source>
</evidence>
<feature type="domain" description="4Fe4S-binding SPASM" evidence="8">
    <location>
        <begin position="228"/>
        <end position="292"/>
    </location>
</feature>